<proteinExistence type="predicted"/>
<reference evidence="1" key="1">
    <citation type="submission" date="2023-04" db="EMBL/GenBank/DDBJ databases">
        <title>A chromosome-level genome assembly of the parasitoid wasp Eretmocerus hayati.</title>
        <authorList>
            <person name="Zhong Y."/>
            <person name="Liu S."/>
            <person name="Liu Y."/>
        </authorList>
    </citation>
    <scope>NUCLEOTIDE SEQUENCE</scope>
    <source>
        <strain evidence="1">ZJU_SS_LIU_2023</strain>
    </source>
</reference>
<evidence type="ECO:0000313" key="2">
    <source>
        <dbReference type="Proteomes" id="UP001239111"/>
    </source>
</evidence>
<accession>A0ACC2NBX2</accession>
<keyword evidence="2" id="KW-1185">Reference proteome</keyword>
<dbReference type="Proteomes" id="UP001239111">
    <property type="component" value="Chromosome 4"/>
</dbReference>
<dbReference type="EMBL" id="CM056744">
    <property type="protein sequence ID" value="KAJ8667140.1"/>
    <property type="molecule type" value="Genomic_DNA"/>
</dbReference>
<organism evidence="1 2">
    <name type="scientific">Eretmocerus hayati</name>
    <dbReference type="NCBI Taxonomy" id="131215"/>
    <lineage>
        <taxon>Eukaryota</taxon>
        <taxon>Metazoa</taxon>
        <taxon>Ecdysozoa</taxon>
        <taxon>Arthropoda</taxon>
        <taxon>Hexapoda</taxon>
        <taxon>Insecta</taxon>
        <taxon>Pterygota</taxon>
        <taxon>Neoptera</taxon>
        <taxon>Endopterygota</taxon>
        <taxon>Hymenoptera</taxon>
        <taxon>Apocrita</taxon>
        <taxon>Proctotrupomorpha</taxon>
        <taxon>Chalcidoidea</taxon>
        <taxon>Aphelinidae</taxon>
        <taxon>Aphelininae</taxon>
        <taxon>Eretmocerus</taxon>
    </lineage>
</organism>
<comment type="caution">
    <text evidence="1">The sequence shown here is derived from an EMBL/GenBank/DDBJ whole genome shotgun (WGS) entry which is preliminary data.</text>
</comment>
<gene>
    <name evidence="1" type="ORF">QAD02_008802</name>
</gene>
<protein>
    <submittedName>
        <fullName evidence="1">Uncharacterized protein</fullName>
    </submittedName>
</protein>
<evidence type="ECO:0000313" key="1">
    <source>
        <dbReference type="EMBL" id="KAJ8667140.1"/>
    </source>
</evidence>
<sequence length="588" mass="66358">MKMKRSTKLDVINATVESYLKRRRYQELDIFKKPERVNCRSSEEMTLSVTAECGTSRDNSIVFSAICNDVAAADQAYQKLKNCIDGLPDHKLKLELRNILYPVFCHLYLEMLHAGNRQAAVQFMKNYQADFTSDTEKDFLEELSSVFTIHDVELRPFVNAFWNRKYKVDLSDEAHIVLQKFLTLHGHVILMQVMNTHLTIMKNLSDLYSNVDEQEEDCEKRTDITINGHLDQPCGIGVDRETRELQEAIRLMRNCAYQSLRIFTINNAIENASCAILTPSVGKLAAGFSTAEIRLWGIGDTVLTRPRFKTPSFSLACDRSPPVELLSKDEMDVAGAVVLRGHSDVVHDLRFISDPEILLSVSSDKDMRAWRLNDYSCAAVYRGHNYPIWCMDTSAYNLYIATGSHDRTAKLWSLDRTFPLKIYAGHFMDVNCVRFHPNTQYLATGSSDKTVRIWNKDDGSMLRVYVGAQSTIYSLAFSPDGKYLASAGDDKVITIWDLATNAKLIELKGHEDSVMNLDWSSDGEFIASSSLDGVVNLWSTQEYIKSGNMGSTNSTSNADPQTFNSSCSSILSLRYYSKNNSLICIGTT</sequence>
<name>A0ACC2NBX2_9HYME</name>